<dbReference type="SUPFAM" id="SSF53448">
    <property type="entry name" value="Nucleotide-diphospho-sugar transferases"/>
    <property type="match status" value="1"/>
</dbReference>
<accession>A0AAX3WYL1</accession>
<keyword evidence="2" id="KW-0328">Glycosyltransferase</keyword>
<evidence type="ECO:0000259" key="1">
    <source>
        <dbReference type="Pfam" id="PF00535"/>
    </source>
</evidence>
<feature type="domain" description="Glycosyltransferase 2-like" evidence="1">
    <location>
        <begin position="6"/>
        <end position="180"/>
    </location>
</feature>
<reference evidence="2" key="1">
    <citation type="submission" date="2023-05" db="EMBL/GenBank/DDBJ databases">
        <title>Comparative genomics of Bacillaceae isolates and their secondary metabolite potential.</title>
        <authorList>
            <person name="Song L."/>
            <person name="Nielsen L.J."/>
            <person name="Mohite O."/>
            <person name="Xu X."/>
            <person name="Weber T."/>
            <person name="Kovacs A.T."/>
        </authorList>
    </citation>
    <scope>NUCLEOTIDE SEQUENCE</scope>
    <source>
        <strain evidence="2">LY1</strain>
    </source>
</reference>
<dbReference type="PANTHER" id="PTHR43179">
    <property type="entry name" value="RHAMNOSYLTRANSFERASE WBBL"/>
    <property type="match status" value="1"/>
</dbReference>
<dbReference type="InterPro" id="IPR001173">
    <property type="entry name" value="Glyco_trans_2-like"/>
</dbReference>
<sequence>MEKRISIIIPNKNSYSYLKSCIDSITKLNYKNFEVIIVDNGSTEEDILDYYEILNKKNTYKIIKCKMEFNYSKMNNMGAEHATGDFLLLLNNDTMFVDPDTIKKMLKLAEKGDTGAVGVLMLFEDNTIQHIGVTIRHQLAKHHFKYNYYKRVEEFELNQWDNLQCDAVTGACLLIKKQLYMNIAGLNESLKIAYNDIDLCLRLRKLGLKNYCVINSYIYHFESKSRGDKDISNDIKLFNKISEFSEEITYIDFYRLLNNAALEKFINNQEFFIFGTSRAGQEAFALVCKNRLTNNFKGFIDNNSEKHNLILNNYRIYNPNILTNNSKIIVASSFANQINLQLKKMGIKDENVLFIN</sequence>
<protein>
    <submittedName>
        <fullName evidence="2">Glycosyltransferase family 2 protein</fullName>
        <ecNumber evidence="2">2.4.-.-</ecNumber>
    </submittedName>
</protein>
<dbReference type="Gene3D" id="3.40.50.720">
    <property type="entry name" value="NAD(P)-binding Rossmann-like Domain"/>
    <property type="match status" value="1"/>
</dbReference>
<dbReference type="EMBL" id="CP126101">
    <property type="protein sequence ID" value="WHY52379.1"/>
    <property type="molecule type" value="Genomic_DNA"/>
</dbReference>
<keyword evidence="2" id="KW-0808">Transferase</keyword>
<dbReference type="InterPro" id="IPR029044">
    <property type="entry name" value="Nucleotide-diphossugar_trans"/>
</dbReference>
<dbReference type="GO" id="GO:0016757">
    <property type="term" value="F:glycosyltransferase activity"/>
    <property type="evidence" value="ECO:0007669"/>
    <property type="project" value="UniProtKB-KW"/>
</dbReference>
<dbReference type="Proteomes" id="UP001178322">
    <property type="component" value="Chromosome"/>
</dbReference>
<dbReference type="AlphaFoldDB" id="A0AAX3WYL1"/>
<dbReference type="Gene3D" id="3.90.550.10">
    <property type="entry name" value="Spore Coat Polysaccharide Biosynthesis Protein SpsA, Chain A"/>
    <property type="match status" value="1"/>
</dbReference>
<dbReference type="Pfam" id="PF00535">
    <property type="entry name" value="Glycos_transf_2"/>
    <property type="match status" value="1"/>
</dbReference>
<name>A0AAX3WYL1_9BACI</name>
<evidence type="ECO:0000313" key="2">
    <source>
        <dbReference type="EMBL" id="WHY52379.1"/>
    </source>
</evidence>
<dbReference type="CDD" id="cd04186">
    <property type="entry name" value="GT_2_like_c"/>
    <property type="match status" value="1"/>
</dbReference>
<evidence type="ECO:0000313" key="3">
    <source>
        <dbReference type="Proteomes" id="UP001178322"/>
    </source>
</evidence>
<gene>
    <name evidence="2" type="ORF">QNH24_03835</name>
</gene>
<dbReference type="PANTHER" id="PTHR43179:SF7">
    <property type="entry name" value="RHAMNOSYLTRANSFERASE WBBL"/>
    <property type="match status" value="1"/>
</dbReference>
<proteinExistence type="predicted"/>
<organism evidence="2 3">
    <name type="scientific">Lysinibacillus pakistanensis</name>
    <dbReference type="NCBI Taxonomy" id="759811"/>
    <lineage>
        <taxon>Bacteria</taxon>
        <taxon>Bacillati</taxon>
        <taxon>Bacillota</taxon>
        <taxon>Bacilli</taxon>
        <taxon>Bacillales</taxon>
        <taxon>Bacillaceae</taxon>
        <taxon>Lysinibacillus</taxon>
    </lineage>
</organism>
<dbReference type="EC" id="2.4.-.-" evidence="2"/>
<dbReference type="RefSeq" id="WP_283870831.1">
    <property type="nucleotide sequence ID" value="NZ_CP126101.1"/>
</dbReference>